<organism evidence="6 7">
    <name type="scientific">Hymenobacter fodinae</name>
    <dbReference type="NCBI Taxonomy" id="2510796"/>
    <lineage>
        <taxon>Bacteria</taxon>
        <taxon>Pseudomonadati</taxon>
        <taxon>Bacteroidota</taxon>
        <taxon>Cytophagia</taxon>
        <taxon>Cytophagales</taxon>
        <taxon>Hymenobacteraceae</taxon>
        <taxon>Hymenobacter</taxon>
    </lineage>
</organism>
<feature type="compositionally biased region" description="Low complexity" evidence="3">
    <location>
        <begin position="49"/>
        <end position="64"/>
    </location>
</feature>
<keyword evidence="2" id="KW-0560">Oxidoreductase</keyword>
<sequence length="479" mass="52738">MSITNELLNTVLREASREVSRKEFLSLAGRGLAVGVAASTLASCQSEGPADAKAATTPTTGTPASEVNGSTTYTSPAGQKVPSSEAVSPPAKVPTALDQPIELEKWKSDVDPQSGPVPTPLPPDKRVGYALVGLGHLTLEEILPAFGECKKSKPVALVSASPEKLKKVAQQYGIKPENCYSYETYDKLKDNPEVQVIYIVLPNSMHAEYTIRGAQAGKHILCEKPMANSSAECQAMIDACKKAGKKLMVAYRIQYEPYNRQVRDMVRDNKFGKPKYIEAQNSQSSANPDHWRHKKALAGGGALPDIGLYCLNTSRFVLGNEPTEVFAYSYSTPGNPLFKEVEEVMSWQMRFPEGVLVNCITHYNTHDSRFYRVNTERGWIHVDNAYAYTGQQLQTSHAEGPAKMKNQIVLSEKNQFAAEMDHFSECVMEDKAPHTPGEEGLQDHRIMEAIYQSAREGRPVKLTEVKGTDVFRGPEPKQA</sequence>
<dbReference type="GO" id="GO:0000166">
    <property type="term" value="F:nucleotide binding"/>
    <property type="evidence" value="ECO:0007669"/>
    <property type="project" value="InterPro"/>
</dbReference>
<dbReference type="PANTHER" id="PTHR22604:SF105">
    <property type="entry name" value="TRANS-1,2-DIHYDROBENZENE-1,2-DIOL DEHYDROGENASE"/>
    <property type="match status" value="1"/>
</dbReference>
<name>A0A4Z0PDZ0_9BACT</name>
<proteinExistence type="inferred from homology"/>
<accession>A0A4Z0PDZ0</accession>
<evidence type="ECO:0000256" key="2">
    <source>
        <dbReference type="ARBA" id="ARBA00023002"/>
    </source>
</evidence>
<protein>
    <submittedName>
        <fullName evidence="6">Gfo/Idh/MocA family oxidoreductase</fullName>
    </submittedName>
</protein>
<dbReference type="InterPro" id="IPR036291">
    <property type="entry name" value="NAD(P)-bd_dom_sf"/>
</dbReference>
<feature type="domain" description="Gfo/Idh/MocA-like oxidoreductase N-terminal" evidence="4">
    <location>
        <begin position="128"/>
        <end position="251"/>
    </location>
</feature>
<evidence type="ECO:0000256" key="1">
    <source>
        <dbReference type="ARBA" id="ARBA00010928"/>
    </source>
</evidence>
<dbReference type="GO" id="GO:0016491">
    <property type="term" value="F:oxidoreductase activity"/>
    <property type="evidence" value="ECO:0007669"/>
    <property type="project" value="UniProtKB-KW"/>
</dbReference>
<dbReference type="SUPFAM" id="SSF55347">
    <property type="entry name" value="Glyceraldehyde-3-phosphate dehydrogenase-like, C-terminal domain"/>
    <property type="match status" value="1"/>
</dbReference>
<dbReference type="PANTHER" id="PTHR22604">
    <property type="entry name" value="OXIDOREDUCTASES"/>
    <property type="match status" value="1"/>
</dbReference>
<feature type="compositionally biased region" description="Polar residues" evidence="3">
    <location>
        <begin position="65"/>
        <end position="86"/>
    </location>
</feature>
<dbReference type="RefSeq" id="WP_135432312.1">
    <property type="nucleotide sequence ID" value="NZ_SRLA01000001.1"/>
</dbReference>
<dbReference type="Pfam" id="PF01408">
    <property type="entry name" value="GFO_IDH_MocA"/>
    <property type="match status" value="1"/>
</dbReference>
<evidence type="ECO:0000259" key="4">
    <source>
        <dbReference type="Pfam" id="PF01408"/>
    </source>
</evidence>
<dbReference type="InterPro" id="IPR004104">
    <property type="entry name" value="Gfo/Idh/MocA-like_OxRdtase_C"/>
</dbReference>
<comment type="similarity">
    <text evidence="1">Belongs to the Gfo/Idh/MocA family.</text>
</comment>
<gene>
    <name evidence="6" type="ORF">EU556_06555</name>
</gene>
<evidence type="ECO:0000259" key="5">
    <source>
        <dbReference type="Pfam" id="PF02894"/>
    </source>
</evidence>
<reference evidence="6 7" key="1">
    <citation type="submission" date="2019-04" db="EMBL/GenBank/DDBJ databases">
        <authorList>
            <person name="Feng G."/>
            <person name="Zhang J."/>
            <person name="Zhu H."/>
        </authorList>
    </citation>
    <scope>NUCLEOTIDE SEQUENCE [LARGE SCALE GENOMIC DNA]</scope>
    <source>
        <strain evidence="6 7">92R-1</strain>
    </source>
</reference>
<dbReference type="Gene3D" id="3.30.360.10">
    <property type="entry name" value="Dihydrodipicolinate Reductase, domain 2"/>
    <property type="match status" value="1"/>
</dbReference>
<feature type="domain" description="Gfo/Idh/MocA-like oxidoreductase C-terminal" evidence="5">
    <location>
        <begin position="263"/>
        <end position="462"/>
    </location>
</feature>
<dbReference type="Gene3D" id="3.40.50.720">
    <property type="entry name" value="NAD(P)-binding Rossmann-like Domain"/>
    <property type="match status" value="1"/>
</dbReference>
<dbReference type="InterPro" id="IPR050984">
    <property type="entry name" value="Gfo/Idh/MocA_domain"/>
</dbReference>
<dbReference type="Proteomes" id="UP000298337">
    <property type="component" value="Unassembled WGS sequence"/>
</dbReference>
<dbReference type="OrthoDB" id="9795543at2"/>
<dbReference type="AlphaFoldDB" id="A0A4Z0PDZ0"/>
<evidence type="ECO:0000256" key="3">
    <source>
        <dbReference type="SAM" id="MobiDB-lite"/>
    </source>
</evidence>
<dbReference type="PRINTS" id="PR01775">
    <property type="entry name" value="GLFROXRDTASE"/>
</dbReference>
<dbReference type="InterPro" id="IPR008354">
    <property type="entry name" value="Glc-Fru_OxRdtase_bac"/>
</dbReference>
<evidence type="ECO:0000313" key="7">
    <source>
        <dbReference type="Proteomes" id="UP000298337"/>
    </source>
</evidence>
<feature type="region of interest" description="Disordered" evidence="3">
    <location>
        <begin position="46"/>
        <end position="93"/>
    </location>
</feature>
<evidence type="ECO:0000313" key="6">
    <source>
        <dbReference type="EMBL" id="TGE10468.1"/>
    </source>
</evidence>
<dbReference type="Pfam" id="PF02894">
    <property type="entry name" value="GFO_IDH_MocA_C"/>
    <property type="match status" value="1"/>
</dbReference>
<keyword evidence="7" id="KW-1185">Reference proteome</keyword>
<dbReference type="InterPro" id="IPR000683">
    <property type="entry name" value="Gfo/Idh/MocA-like_OxRdtase_N"/>
</dbReference>
<dbReference type="EMBL" id="SRLA01000001">
    <property type="protein sequence ID" value="TGE10468.1"/>
    <property type="molecule type" value="Genomic_DNA"/>
</dbReference>
<dbReference type="SUPFAM" id="SSF51735">
    <property type="entry name" value="NAD(P)-binding Rossmann-fold domains"/>
    <property type="match status" value="1"/>
</dbReference>
<comment type="caution">
    <text evidence="6">The sequence shown here is derived from an EMBL/GenBank/DDBJ whole genome shotgun (WGS) entry which is preliminary data.</text>
</comment>